<dbReference type="InterPro" id="IPR021190">
    <property type="entry name" value="Pept_M10A"/>
</dbReference>
<feature type="binding site" evidence="14">
    <location>
        <position position="199"/>
    </location>
    <ligand>
        <name>Ca(2+)</name>
        <dbReference type="ChEBI" id="CHEBI:29108"/>
        <label>2</label>
    </ligand>
</feature>
<keyword evidence="7 13" id="KW-0862">Zinc</keyword>
<organism evidence="20 21">
    <name type="scientific">Cherax quadricarinatus</name>
    <name type="common">Australian red claw crayfish</name>
    <dbReference type="NCBI Taxonomy" id="27406"/>
    <lineage>
        <taxon>Eukaryota</taxon>
        <taxon>Metazoa</taxon>
        <taxon>Ecdysozoa</taxon>
        <taxon>Arthropoda</taxon>
        <taxon>Crustacea</taxon>
        <taxon>Multicrustacea</taxon>
        <taxon>Malacostraca</taxon>
        <taxon>Eumalacostraca</taxon>
        <taxon>Eucarida</taxon>
        <taxon>Decapoda</taxon>
        <taxon>Pleocyemata</taxon>
        <taxon>Astacidea</taxon>
        <taxon>Parastacoidea</taxon>
        <taxon>Parastacidae</taxon>
        <taxon>Cherax</taxon>
    </lineage>
</organism>
<feature type="binding site" evidence="14">
    <location>
        <position position="190"/>
    </location>
    <ligand>
        <name>Zn(2+)</name>
        <dbReference type="ChEBI" id="CHEBI:29105"/>
        <label>1</label>
    </ligand>
</feature>
<comment type="cofactor">
    <cofactor evidence="14">
        <name>Ca(2+)</name>
        <dbReference type="ChEBI" id="CHEBI:29108"/>
    </cofactor>
    <text evidence="14">Can bind about 5 Ca(2+) ions per subunit.</text>
</comment>
<reference evidence="20 21" key="1">
    <citation type="journal article" date="2024" name="BMC Genomics">
        <title>Genome assembly of redclaw crayfish (Cherax quadricarinatus) provides insights into its immune adaptation and hypoxia tolerance.</title>
        <authorList>
            <person name="Liu Z."/>
            <person name="Zheng J."/>
            <person name="Li H."/>
            <person name="Fang K."/>
            <person name="Wang S."/>
            <person name="He J."/>
            <person name="Zhou D."/>
            <person name="Weng S."/>
            <person name="Chi M."/>
            <person name="Gu Z."/>
            <person name="He J."/>
            <person name="Li F."/>
            <person name="Wang M."/>
        </authorList>
    </citation>
    <scope>NUCLEOTIDE SEQUENCE [LARGE SCALE GENOMIC DNA]</scope>
    <source>
        <strain evidence="20">ZL_2023a</strain>
    </source>
</reference>
<feature type="repeat" description="Hemopexin" evidence="16">
    <location>
        <begin position="347"/>
        <end position="392"/>
    </location>
</feature>
<feature type="modified residue" description="Phosphotyrosine; by PKDCC" evidence="15">
    <location>
        <position position="381"/>
    </location>
</feature>
<comment type="cofactor">
    <cofactor evidence="14">
        <name>Zn(2+)</name>
        <dbReference type="ChEBI" id="CHEBI:29105"/>
    </cofactor>
    <text evidence="14">Binds 2 Zn(2+) ions per subunit.</text>
</comment>
<keyword evidence="4 18" id="KW-0732">Signal</keyword>
<feature type="binding site" evidence="14">
    <location>
        <position position="399"/>
    </location>
    <ligand>
        <name>Ca(2+)</name>
        <dbReference type="ChEBI" id="CHEBI:29108"/>
        <label>5</label>
    </ligand>
</feature>
<feature type="binding site" evidence="14">
    <location>
        <position position="183"/>
    </location>
    <ligand>
        <name>Ca(2+)</name>
        <dbReference type="ChEBI" id="CHEBI:29108"/>
        <label>3</label>
    </ligand>
</feature>
<dbReference type="InterPro" id="IPR036365">
    <property type="entry name" value="PGBD-like_sf"/>
</dbReference>
<dbReference type="Pfam" id="PF00413">
    <property type="entry name" value="Peptidase_M10"/>
    <property type="match status" value="1"/>
</dbReference>
<evidence type="ECO:0000256" key="15">
    <source>
        <dbReference type="PIRSR" id="PIRSR621190-4"/>
    </source>
</evidence>
<evidence type="ECO:0000256" key="3">
    <source>
        <dbReference type="ARBA" id="ARBA00022723"/>
    </source>
</evidence>
<dbReference type="InterPro" id="IPR018486">
    <property type="entry name" value="Hemopexin_CS"/>
</dbReference>
<keyword evidence="21" id="KW-1185">Reference proteome</keyword>
<dbReference type="SMART" id="SM00235">
    <property type="entry name" value="ZnMc"/>
    <property type="match status" value="1"/>
</dbReference>
<dbReference type="CDD" id="cd04278">
    <property type="entry name" value="ZnMc_MMP"/>
    <property type="match status" value="1"/>
</dbReference>
<keyword evidence="5" id="KW-0677">Repeat</keyword>
<feature type="binding site" evidence="14">
    <location>
        <position position="201"/>
    </location>
    <ligand>
        <name>Zn(2+)</name>
        <dbReference type="ChEBI" id="CHEBI:29105"/>
        <label>1</label>
    </ligand>
</feature>
<keyword evidence="8 14" id="KW-0106">Calcium</keyword>
<dbReference type="Pfam" id="PF00045">
    <property type="entry name" value="Hemopexin"/>
    <property type="match status" value="4"/>
</dbReference>
<dbReference type="GO" id="GO:0031012">
    <property type="term" value="C:extracellular matrix"/>
    <property type="evidence" value="ECO:0007669"/>
    <property type="project" value="InterPro"/>
</dbReference>
<dbReference type="InterPro" id="IPR006026">
    <property type="entry name" value="Peptidase_Metallo"/>
</dbReference>
<dbReference type="InterPro" id="IPR018487">
    <property type="entry name" value="Hemopexin-like_repeat"/>
</dbReference>
<dbReference type="PANTHER" id="PTHR10201:SF291">
    <property type="entry name" value="MATRIX METALLOPROTEINASE 1, ISOFORM C-RELATED"/>
    <property type="match status" value="1"/>
</dbReference>
<keyword evidence="6" id="KW-0378">Hydrolase</keyword>
<feature type="binding site" evidence="14">
    <location>
        <position position="175"/>
    </location>
    <ligand>
        <name>Zn(2+)</name>
        <dbReference type="ChEBI" id="CHEBI:29105"/>
        <label>1</label>
    </ligand>
</feature>
<evidence type="ECO:0000256" key="7">
    <source>
        <dbReference type="ARBA" id="ARBA00022833"/>
    </source>
</evidence>
<feature type="binding site" evidence="14">
    <location>
        <position position="206"/>
    </location>
    <ligand>
        <name>Ca(2+)</name>
        <dbReference type="ChEBI" id="CHEBI:29108"/>
        <label>3</label>
    </ligand>
</feature>
<evidence type="ECO:0000313" key="20">
    <source>
        <dbReference type="EMBL" id="KAK8753071.1"/>
    </source>
</evidence>
<feature type="binding site" evidence="14">
    <location>
        <position position="177"/>
    </location>
    <ligand>
        <name>Zn(2+)</name>
        <dbReference type="ChEBI" id="CHEBI:29105"/>
        <label>1</label>
    </ligand>
</feature>
<dbReference type="FunFam" id="2.110.10.10:FF:000007">
    <property type="entry name" value="stromelysin-3 isoform X2"/>
    <property type="match status" value="1"/>
</dbReference>
<name>A0AAW0Y8D2_CHEQU</name>
<dbReference type="Gene3D" id="2.110.10.10">
    <property type="entry name" value="Hemopexin-like domain"/>
    <property type="match status" value="1"/>
</dbReference>
<keyword evidence="11" id="KW-1015">Disulfide bond</keyword>
<feature type="binding site" evidence="14">
    <location>
        <position position="307"/>
    </location>
    <ligand>
        <name>Ca(2+)</name>
        <dbReference type="ChEBI" id="CHEBI:29108"/>
        <label>5</label>
    </ligand>
</feature>
<dbReference type="GO" id="GO:0004222">
    <property type="term" value="F:metalloendopeptidase activity"/>
    <property type="evidence" value="ECO:0007669"/>
    <property type="project" value="InterPro"/>
</dbReference>
<evidence type="ECO:0000256" key="4">
    <source>
        <dbReference type="ARBA" id="ARBA00022729"/>
    </source>
</evidence>
<evidence type="ECO:0000256" key="17">
    <source>
        <dbReference type="SAM" id="MobiDB-lite"/>
    </source>
</evidence>
<feature type="repeat" description="Hemopexin" evidence="16">
    <location>
        <begin position="393"/>
        <end position="442"/>
    </location>
</feature>
<dbReference type="EMBL" id="JARKIK010000003">
    <property type="protein sequence ID" value="KAK8753071.1"/>
    <property type="molecule type" value="Genomic_DNA"/>
</dbReference>
<evidence type="ECO:0000256" key="2">
    <source>
        <dbReference type="ARBA" id="ARBA00022670"/>
    </source>
</evidence>
<feature type="binding site" evidence="14">
    <location>
        <position position="305"/>
    </location>
    <ligand>
        <name>Ca(2+)</name>
        <dbReference type="ChEBI" id="CHEBI:29108"/>
        <label>4</label>
    </ligand>
</feature>
<evidence type="ECO:0000256" key="6">
    <source>
        <dbReference type="ARBA" id="ARBA00022801"/>
    </source>
</evidence>
<dbReference type="CDD" id="cd00094">
    <property type="entry name" value="HX"/>
    <property type="match status" value="1"/>
</dbReference>
<feature type="chain" id="PRO_5043822187" description="Peptidase metallopeptidase domain-containing protein" evidence="18">
    <location>
        <begin position="20"/>
        <end position="571"/>
    </location>
</feature>
<protein>
    <recommendedName>
        <fullName evidence="19">Peptidase metallopeptidase domain-containing protein</fullName>
    </recommendedName>
</protein>
<feature type="region of interest" description="Disordered" evidence="17">
    <location>
        <begin position="271"/>
        <end position="292"/>
    </location>
</feature>
<dbReference type="InterPro" id="IPR002477">
    <property type="entry name" value="Peptidoglycan-bd-like"/>
</dbReference>
<dbReference type="GO" id="GO:0008270">
    <property type="term" value="F:zinc ion binding"/>
    <property type="evidence" value="ECO:0007669"/>
    <property type="project" value="InterPro"/>
</dbReference>
<accession>A0AAW0Y8D2</accession>
<evidence type="ECO:0000256" key="12">
    <source>
        <dbReference type="PIRSR" id="PIRSR001191-1"/>
    </source>
</evidence>
<feature type="binding site" evidence="13">
    <location>
        <position position="234"/>
    </location>
    <ligand>
        <name>Zn(2+)</name>
        <dbReference type="ChEBI" id="CHEBI:29105"/>
        <label>2</label>
        <note>catalytic</note>
    </ligand>
</feature>
<proteinExistence type="inferred from homology"/>
<dbReference type="InterPro" id="IPR000585">
    <property type="entry name" value="Hemopexin-like_dom"/>
</dbReference>
<dbReference type="GO" id="GO:0006508">
    <property type="term" value="P:proteolysis"/>
    <property type="evidence" value="ECO:0007669"/>
    <property type="project" value="UniProtKB-KW"/>
</dbReference>
<dbReference type="InterPro" id="IPR001818">
    <property type="entry name" value="Pept_M10_metallopeptidase"/>
</dbReference>
<dbReference type="SUPFAM" id="SSF47090">
    <property type="entry name" value="PGBD-like"/>
    <property type="match status" value="1"/>
</dbReference>
<keyword evidence="10" id="KW-0865">Zymogen</keyword>
<feature type="binding site" evidence="14">
    <location>
        <position position="242"/>
    </location>
    <ligand>
        <name>Zn(2+)</name>
        <dbReference type="ChEBI" id="CHEBI:29105"/>
        <label>2</label>
        <note>catalytic</note>
    </ligand>
</feature>
<feature type="repeat" description="Hemopexin" evidence="16">
    <location>
        <begin position="443"/>
        <end position="492"/>
    </location>
</feature>
<gene>
    <name evidence="20" type="ORF">OTU49_002366</name>
</gene>
<feature type="binding site" evidence="13">
    <location>
        <position position="228"/>
    </location>
    <ligand>
        <name>Zn(2+)</name>
        <dbReference type="ChEBI" id="CHEBI:29105"/>
        <label>2</label>
        <note>catalytic</note>
    </ligand>
</feature>
<feature type="domain" description="Peptidase metallopeptidase" evidence="19">
    <location>
        <begin position="112"/>
        <end position="269"/>
    </location>
</feature>
<keyword evidence="3 13" id="KW-0479">Metal-binding</keyword>
<dbReference type="SMART" id="SM00120">
    <property type="entry name" value="HX"/>
    <property type="match status" value="4"/>
</dbReference>
<dbReference type="InterPro" id="IPR024079">
    <property type="entry name" value="MetalloPept_cat_dom_sf"/>
</dbReference>
<dbReference type="Proteomes" id="UP001445076">
    <property type="component" value="Unassembled WGS sequence"/>
</dbReference>
<feature type="repeat" description="Hemopexin" evidence="16">
    <location>
        <begin position="301"/>
        <end position="346"/>
    </location>
</feature>
<feature type="binding site" evidence="14">
    <location>
        <position position="446"/>
    </location>
    <ligand>
        <name>Ca(2+)</name>
        <dbReference type="ChEBI" id="CHEBI:29108"/>
        <label>4</label>
    </ligand>
</feature>
<evidence type="ECO:0000313" key="21">
    <source>
        <dbReference type="Proteomes" id="UP001445076"/>
    </source>
</evidence>
<evidence type="ECO:0000259" key="19">
    <source>
        <dbReference type="SMART" id="SM00235"/>
    </source>
</evidence>
<dbReference type="PROSITE" id="PS00024">
    <property type="entry name" value="HEMOPEXIN"/>
    <property type="match status" value="1"/>
</dbReference>
<evidence type="ECO:0000256" key="18">
    <source>
        <dbReference type="SAM" id="SignalP"/>
    </source>
</evidence>
<feature type="binding site" evidence="14">
    <location>
        <position position="203"/>
    </location>
    <ligand>
        <name>Ca(2+)</name>
        <dbReference type="ChEBI" id="CHEBI:29108"/>
        <label>3</label>
    </ligand>
</feature>
<dbReference type="Gene3D" id="3.40.390.10">
    <property type="entry name" value="Collagenase (Catalytic Domain)"/>
    <property type="match status" value="1"/>
</dbReference>
<feature type="region of interest" description="Disordered" evidence="17">
    <location>
        <begin position="500"/>
        <end position="530"/>
    </location>
</feature>
<dbReference type="AlphaFoldDB" id="A0AAW0Y8D2"/>
<feature type="binding site" evidence="14">
    <location>
        <position position="351"/>
    </location>
    <ligand>
        <name>Ca(2+)</name>
        <dbReference type="ChEBI" id="CHEBI:29108"/>
        <label>4</label>
    </ligand>
</feature>
<dbReference type="GO" id="GO:0030574">
    <property type="term" value="P:collagen catabolic process"/>
    <property type="evidence" value="ECO:0007669"/>
    <property type="project" value="TreeGrafter"/>
</dbReference>
<feature type="binding site" evidence="14">
    <location>
        <position position="182"/>
    </location>
    <ligand>
        <name>Ca(2+)</name>
        <dbReference type="ChEBI" id="CHEBI:29108"/>
        <label>3</label>
    </ligand>
</feature>
<comment type="caution">
    <text evidence="20">The sequence shown here is derived from an EMBL/GenBank/DDBJ whole genome shotgun (WGS) entry which is preliminary data.</text>
</comment>
<dbReference type="GO" id="GO:0030198">
    <property type="term" value="P:extracellular matrix organization"/>
    <property type="evidence" value="ECO:0007669"/>
    <property type="project" value="TreeGrafter"/>
</dbReference>
<feature type="binding site" evidence="14">
    <location>
        <position position="206"/>
    </location>
    <ligand>
        <name>Ca(2+)</name>
        <dbReference type="ChEBI" id="CHEBI:29108"/>
        <label>1</label>
    </ligand>
</feature>
<dbReference type="InterPro" id="IPR033739">
    <property type="entry name" value="M10A_MMP"/>
</dbReference>
<evidence type="ECO:0000256" key="9">
    <source>
        <dbReference type="ARBA" id="ARBA00023049"/>
    </source>
</evidence>
<evidence type="ECO:0000256" key="16">
    <source>
        <dbReference type="PROSITE-ProRule" id="PRU01011"/>
    </source>
</evidence>
<keyword evidence="2" id="KW-0645">Protease</keyword>
<evidence type="ECO:0000256" key="14">
    <source>
        <dbReference type="PIRSR" id="PIRSR621190-2"/>
    </source>
</evidence>
<sequence length="571" mass="62797">MATLTKVLGVMVLAAVVSTQPVKVSISGTNSALIYLTKFGYMDPAVTNPQSGALISGDTVRNSIMEFQAFAGLNQTGELDNITLEMMNMPRCGVKDKVGFGANARKKRYALQGSRWRVKEITYKITKYPKALLQNDVDREIKAAFKVWEDVTDLTFTASSSGKVHIEIRFERGEHGDGDPFDGPGGTLAHAYFPIYGGDAHFDDTEAWTIKSYRGTNLFQVAAHEFGHSLGLSHSDVQSALMAPFYRGYEPSFKMDEDDISGIQALYGVKSARPTPATQKPPTSGSGGRGGSAAGGSLCMDASIDAIVTMSDKETYVFKGSEYWKLVDDGVASGYPKSIARDWEGLPSNLDAAFTWTNGKTYFFKGGEYWRYTDLVRDPGYPKSIDKGFAGIPNNVDAAFVWSGNGKIYFLKDNHYWRFDPTQRPPVKESYPKDISNWEGLPNNIDDALQYSNGYTYFFKNGQYWRFNDRAFRVDTADPQFPRPAGFWWFGCPASESQITRESHNKRGDAPPSGEVDSQDGTFDAAGSNDDLDSNIVPRVAGSIHSGATCSALAQPLSLILTLFATLLLKM</sequence>
<dbReference type="SUPFAM" id="SSF55486">
    <property type="entry name" value="Metalloproteases ('zincins'), catalytic domain"/>
    <property type="match status" value="1"/>
</dbReference>
<feature type="binding site" evidence="14">
    <location>
        <position position="204"/>
    </location>
    <ligand>
        <name>Ca(2+)</name>
        <dbReference type="ChEBI" id="CHEBI:29108"/>
        <label>1</label>
    </ligand>
</feature>
<keyword evidence="9" id="KW-0482">Metalloprotease</keyword>
<feature type="active site" evidence="12">
    <location>
        <position position="225"/>
    </location>
</feature>
<dbReference type="PROSITE" id="PS51642">
    <property type="entry name" value="HEMOPEXIN_2"/>
    <property type="match status" value="4"/>
</dbReference>
<dbReference type="GO" id="GO:0005615">
    <property type="term" value="C:extracellular space"/>
    <property type="evidence" value="ECO:0007669"/>
    <property type="project" value="TreeGrafter"/>
</dbReference>
<dbReference type="PRINTS" id="PR00138">
    <property type="entry name" value="MATRIXIN"/>
</dbReference>
<evidence type="ECO:0000256" key="11">
    <source>
        <dbReference type="ARBA" id="ARBA00023157"/>
    </source>
</evidence>
<evidence type="ECO:0000256" key="13">
    <source>
        <dbReference type="PIRSR" id="PIRSR001191-2"/>
    </source>
</evidence>
<dbReference type="PANTHER" id="PTHR10201">
    <property type="entry name" value="MATRIX METALLOPROTEINASE"/>
    <property type="match status" value="1"/>
</dbReference>
<evidence type="ECO:0000256" key="5">
    <source>
        <dbReference type="ARBA" id="ARBA00022737"/>
    </source>
</evidence>
<dbReference type="SUPFAM" id="SSF50923">
    <property type="entry name" value="Hemopexin-like domain"/>
    <property type="match status" value="1"/>
</dbReference>
<dbReference type="FunFam" id="3.40.390.10:FF:000022">
    <property type="entry name" value="Matrix metalloproteinase 1, isoform C"/>
    <property type="match status" value="1"/>
</dbReference>
<dbReference type="InterPro" id="IPR036375">
    <property type="entry name" value="Hemopexin-like_dom_sf"/>
</dbReference>
<dbReference type="Pfam" id="PF01471">
    <property type="entry name" value="PG_binding_1"/>
    <property type="match status" value="1"/>
</dbReference>
<feature type="compositionally biased region" description="Basic and acidic residues" evidence="17">
    <location>
        <begin position="500"/>
        <end position="509"/>
    </location>
</feature>
<comment type="similarity">
    <text evidence="1">Belongs to the peptidase M10A family.</text>
</comment>
<evidence type="ECO:0000256" key="8">
    <source>
        <dbReference type="ARBA" id="ARBA00022837"/>
    </source>
</evidence>
<feature type="binding site" evidence="13">
    <location>
        <position position="224"/>
    </location>
    <ligand>
        <name>Zn(2+)</name>
        <dbReference type="ChEBI" id="CHEBI:29105"/>
        <label>2</label>
        <note>catalytic</note>
    </ligand>
</feature>
<feature type="signal peptide" evidence="18">
    <location>
        <begin position="1"/>
        <end position="19"/>
    </location>
</feature>
<feature type="binding site" description="in inhibited form" evidence="14">
    <location>
        <position position="92"/>
    </location>
    <ligand>
        <name>Zn(2+)</name>
        <dbReference type="ChEBI" id="CHEBI:29105"/>
        <label>2</label>
        <note>catalytic</note>
    </ligand>
</feature>
<dbReference type="PIRSF" id="PIRSF001191">
    <property type="entry name" value="Peptidase_M10A_matrix"/>
    <property type="match status" value="1"/>
</dbReference>
<evidence type="ECO:0000256" key="10">
    <source>
        <dbReference type="ARBA" id="ARBA00023145"/>
    </source>
</evidence>
<feature type="binding site" evidence="14">
    <location>
        <position position="353"/>
    </location>
    <ligand>
        <name>Ca(2+)</name>
        <dbReference type="ChEBI" id="CHEBI:29108"/>
        <label>5</label>
    </ligand>
</feature>
<evidence type="ECO:0000256" key="1">
    <source>
        <dbReference type="ARBA" id="ARBA00010370"/>
    </source>
</evidence>
<feature type="binding site" evidence="14">
    <location>
        <position position="197"/>
    </location>
    <ligand>
        <name>Ca(2+)</name>
        <dbReference type="ChEBI" id="CHEBI:29108"/>
        <label>2</label>
    </ligand>
</feature>